<dbReference type="GO" id="GO:0032875">
    <property type="term" value="P:regulation of DNA endoreduplication"/>
    <property type="evidence" value="ECO:0007669"/>
    <property type="project" value="InterPro"/>
</dbReference>
<organism evidence="4 5">
    <name type="scientific">Nyssa sinensis</name>
    <dbReference type="NCBI Taxonomy" id="561372"/>
    <lineage>
        <taxon>Eukaryota</taxon>
        <taxon>Viridiplantae</taxon>
        <taxon>Streptophyta</taxon>
        <taxon>Embryophyta</taxon>
        <taxon>Tracheophyta</taxon>
        <taxon>Spermatophyta</taxon>
        <taxon>Magnoliopsida</taxon>
        <taxon>eudicotyledons</taxon>
        <taxon>Gunneridae</taxon>
        <taxon>Pentapetalae</taxon>
        <taxon>asterids</taxon>
        <taxon>Cornales</taxon>
        <taxon>Nyssaceae</taxon>
        <taxon>Nyssa</taxon>
    </lineage>
</organism>
<keyword evidence="5" id="KW-1185">Reference proteome</keyword>
<evidence type="ECO:0000256" key="1">
    <source>
        <dbReference type="ARBA" id="ARBA00023013"/>
    </source>
</evidence>
<proteinExistence type="predicted"/>
<keyword evidence="1" id="KW-0649">Protein kinase inhibitor</keyword>
<dbReference type="EMBL" id="CM018031">
    <property type="protein sequence ID" value="KAA8549259.1"/>
    <property type="molecule type" value="Genomic_DNA"/>
</dbReference>
<dbReference type="GO" id="GO:0004860">
    <property type="term" value="F:protein kinase inhibitor activity"/>
    <property type="evidence" value="ECO:0007669"/>
    <property type="project" value="UniProtKB-KW"/>
</dbReference>
<evidence type="ECO:0000256" key="2">
    <source>
        <dbReference type="ARBA" id="ARBA00023306"/>
    </source>
</evidence>
<protein>
    <submittedName>
        <fullName evidence="4">Uncharacterized protein</fullName>
    </submittedName>
</protein>
<name>A0A5J5C259_9ASTE</name>
<sequence>MSKKDLINVSFLSRPTLGFQDHIHECQTAPSVDGKLQEKEQKHEQEEDQKREIEISSLELVRRPSLGEFRKAGEDDDDDGFRTPTSLDHRMPLIPQCPPAPRKPKSLPLTKRKADGSLRILLDLSNEIESLFPPALLGDLGGKIKKLRKNSFFSDFRLKFMLCGVLAPDSDLILLVKGANDQI</sequence>
<dbReference type="OrthoDB" id="1933617at2759"/>
<gene>
    <name evidence="4" type="ORF">F0562_000943</name>
</gene>
<keyword evidence="2" id="KW-0131">Cell cycle</keyword>
<dbReference type="PANTHER" id="PTHR33142:SF65">
    <property type="entry name" value="CYCLIN-DEPENDENT PROTEIN KINASE INHIBITOR SMR2-LIKE"/>
    <property type="match status" value="1"/>
</dbReference>
<feature type="region of interest" description="Disordered" evidence="3">
    <location>
        <begin position="29"/>
        <end position="94"/>
    </location>
</feature>
<evidence type="ECO:0000313" key="5">
    <source>
        <dbReference type="Proteomes" id="UP000325577"/>
    </source>
</evidence>
<reference evidence="4 5" key="1">
    <citation type="submission" date="2019-09" db="EMBL/GenBank/DDBJ databases">
        <title>A chromosome-level genome assembly of the Chinese tupelo Nyssa sinensis.</title>
        <authorList>
            <person name="Yang X."/>
            <person name="Kang M."/>
            <person name="Yang Y."/>
            <person name="Xiong H."/>
            <person name="Wang M."/>
            <person name="Zhang Z."/>
            <person name="Wang Z."/>
            <person name="Wu H."/>
            <person name="Ma T."/>
            <person name="Liu J."/>
            <person name="Xi Z."/>
        </authorList>
    </citation>
    <scope>NUCLEOTIDE SEQUENCE [LARGE SCALE GENOMIC DNA]</scope>
    <source>
        <strain evidence="4">J267</strain>
        <tissue evidence="4">Leaf</tissue>
    </source>
</reference>
<evidence type="ECO:0000256" key="3">
    <source>
        <dbReference type="SAM" id="MobiDB-lite"/>
    </source>
</evidence>
<feature type="compositionally biased region" description="Basic and acidic residues" evidence="3">
    <location>
        <begin position="35"/>
        <end position="54"/>
    </location>
</feature>
<dbReference type="InterPro" id="IPR040389">
    <property type="entry name" value="SMR"/>
</dbReference>
<dbReference type="GO" id="GO:0005634">
    <property type="term" value="C:nucleus"/>
    <property type="evidence" value="ECO:0007669"/>
    <property type="project" value="TreeGrafter"/>
</dbReference>
<accession>A0A5J5C259</accession>
<evidence type="ECO:0000313" key="4">
    <source>
        <dbReference type="EMBL" id="KAA8549259.1"/>
    </source>
</evidence>
<dbReference type="PANTHER" id="PTHR33142">
    <property type="entry name" value="CYCLIN-DEPENDENT PROTEIN KINASE INHIBITOR SMR13"/>
    <property type="match status" value="1"/>
</dbReference>
<dbReference type="AlphaFoldDB" id="A0A5J5C259"/>
<dbReference type="Proteomes" id="UP000325577">
    <property type="component" value="Linkage Group LG0"/>
</dbReference>